<reference evidence="1 2" key="1">
    <citation type="journal article" date="2021" name="Hortic Res">
        <title>High-quality reference genome and annotation aids understanding of berry development for evergreen blueberry (Vaccinium darrowii).</title>
        <authorList>
            <person name="Yu J."/>
            <person name="Hulse-Kemp A.M."/>
            <person name="Babiker E."/>
            <person name="Staton M."/>
        </authorList>
    </citation>
    <scope>NUCLEOTIDE SEQUENCE [LARGE SCALE GENOMIC DNA]</scope>
    <source>
        <strain evidence="2">cv. NJ 8807/NJ 8810</strain>
        <tissue evidence="1">Young leaf</tissue>
    </source>
</reference>
<dbReference type="EMBL" id="CM037152">
    <property type="protein sequence ID" value="KAH7833905.1"/>
    <property type="molecule type" value="Genomic_DNA"/>
</dbReference>
<gene>
    <name evidence="1" type="ORF">Vadar_010939</name>
</gene>
<sequence>MSTLETVLKKVLYCQGQDLIKLILILVQKSFALKDTMLILLIKCKKHPCGIADTAQSILNPPQFSLALKPILSHKLQLSIQLLLLIGMTAFLKCLPILFVKINQKSNS</sequence>
<name>A0ACB7X001_9ERIC</name>
<organism evidence="1 2">
    <name type="scientific">Vaccinium darrowii</name>
    <dbReference type="NCBI Taxonomy" id="229202"/>
    <lineage>
        <taxon>Eukaryota</taxon>
        <taxon>Viridiplantae</taxon>
        <taxon>Streptophyta</taxon>
        <taxon>Embryophyta</taxon>
        <taxon>Tracheophyta</taxon>
        <taxon>Spermatophyta</taxon>
        <taxon>Magnoliopsida</taxon>
        <taxon>eudicotyledons</taxon>
        <taxon>Gunneridae</taxon>
        <taxon>Pentapetalae</taxon>
        <taxon>asterids</taxon>
        <taxon>Ericales</taxon>
        <taxon>Ericaceae</taxon>
        <taxon>Vaccinioideae</taxon>
        <taxon>Vaccinieae</taxon>
        <taxon>Vaccinium</taxon>
    </lineage>
</organism>
<protein>
    <submittedName>
        <fullName evidence="1">Uncharacterized protein</fullName>
    </submittedName>
</protein>
<dbReference type="Proteomes" id="UP000828048">
    <property type="component" value="Chromosome 2"/>
</dbReference>
<keyword evidence="2" id="KW-1185">Reference proteome</keyword>
<comment type="caution">
    <text evidence="1">The sequence shown here is derived from an EMBL/GenBank/DDBJ whole genome shotgun (WGS) entry which is preliminary data.</text>
</comment>
<evidence type="ECO:0000313" key="1">
    <source>
        <dbReference type="EMBL" id="KAH7833905.1"/>
    </source>
</evidence>
<proteinExistence type="predicted"/>
<accession>A0ACB7X001</accession>
<evidence type="ECO:0000313" key="2">
    <source>
        <dbReference type="Proteomes" id="UP000828048"/>
    </source>
</evidence>